<sequence length="305" mass="35027">MLVHQLSNALNEDQANCYRYLLVDPLKPVKIVEPLALENIKDVFSSDEFKAILRPDLSYEPTICPHLILLAKPGEVLEPELLDLTITRIEKERSHYKHYICAWISSELDIQNLAEKMIDLGLQLGRLLSPKQPTFLPFYEHIRLQLLKESLSVESLLSGLFNFIHRYTYMNYYGQLIQIKAADNLLTKDFLLSSQIFLQNALQYQNEPKATFGLVKMWQDNIQTLPPNALFLSAKKLLDAKNIGFTNLEDRLVYALYCLIYQVDLITIETISPHILAAILAPGSLKKRLEQLENDIKASINQNNK</sequence>
<comment type="caution">
    <text evidence="1">The sequence shown here is derived from an EMBL/GenBank/DDBJ whole genome shotgun (WGS) entry which is preliminary data.</text>
</comment>
<dbReference type="AlphaFoldDB" id="A0A556SA93"/>
<evidence type="ECO:0000313" key="2">
    <source>
        <dbReference type="Proteomes" id="UP000319483"/>
    </source>
</evidence>
<protein>
    <recommendedName>
        <fullName evidence="3">DUF4123 domain-containing protein</fullName>
    </recommendedName>
</protein>
<reference evidence="1 2" key="1">
    <citation type="submission" date="2019-07" db="EMBL/GenBank/DDBJ databases">
        <title>Gilliamella genomes.</title>
        <authorList>
            <person name="Zheng H."/>
        </authorList>
    </citation>
    <scope>NUCLEOTIDE SEQUENCE [LARGE SCALE GENOMIC DNA]</scope>
    <source>
        <strain evidence="1 2">W8127</strain>
    </source>
</reference>
<accession>A0A556SA93</accession>
<evidence type="ECO:0008006" key="3">
    <source>
        <dbReference type="Google" id="ProtNLM"/>
    </source>
</evidence>
<gene>
    <name evidence="1" type="ORF">FPQ15_10370</name>
</gene>
<name>A0A556SA93_9GAMM</name>
<evidence type="ECO:0000313" key="1">
    <source>
        <dbReference type="EMBL" id="TSJ98066.1"/>
    </source>
</evidence>
<dbReference type="Proteomes" id="UP000319483">
    <property type="component" value="Unassembled WGS sequence"/>
</dbReference>
<dbReference type="EMBL" id="VMHM01000013">
    <property type="protein sequence ID" value="TSJ98066.1"/>
    <property type="molecule type" value="Genomic_DNA"/>
</dbReference>
<organism evidence="1 2">
    <name type="scientific">Gilliamella apicola</name>
    <dbReference type="NCBI Taxonomy" id="1196095"/>
    <lineage>
        <taxon>Bacteria</taxon>
        <taxon>Pseudomonadati</taxon>
        <taxon>Pseudomonadota</taxon>
        <taxon>Gammaproteobacteria</taxon>
        <taxon>Orbales</taxon>
        <taxon>Orbaceae</taxon>
        <taxon>Gilliamella</taxon>
    </lineage>
</organism>
<proteinExistence type="predicted"/>
<dbReference type="RefSeq" id="WP_144092565.1">
    <property type="nucleotide sequence ID" value="NZ_VMHM01000013.1"/>
</dbReference>